<keyword evidence="3" id="KW-0812">Transmembrane</keyword>
<dbReference type="GO" id="GO:0005886">
    <property type="term" value="C:plasma membrane"/>
    <property type="evidence" value="ECO:0007669"/>
    <property type="project" value="TreeGrafter"/>
</dbReference>
<feature type="transmembrane region" description="Helical" evidence="3">
    <location>
        <begin position="70"/>
        <end position="91"/>
    </location>
</feature>
<evidence type="ECO:0000313" key="5">
    <source>
        <dbReference type="EMBL" id="SMC93239.1"/>
    </source>
</evidence>
<reference evidence="5 6" key="1">
    <citation type="submission" date="2017-04" db="EMBL/GenBank/DDBJ databases">
        <authorList>
            <person name="Afonso C.L."/>
            <person name="Miller P.J."/>
            <person name="Scott M.A."/>
            <person name="Spackman E."/>
            <person name="Goraichik I."/>
            <person name="Dimitrov K.M."/>
            <person name="Suarez D.L."/>
            <person name="Swayne D.E."/>
        </authorList>
    </citation>
    <scope>NUCLEOTIDE SEQUENCE [LARGE SCALE GENOMIC DNA]</scope>
    <source>
        <strain evidence="5 6">CGMCC 1.10972</strain>
    </source>
</reference>
<keyword evidence="6" id="KW-1185">Reference proteome</keyword>
<dbReference type="Pfam" id="PF00990">
    <property type="entry name" value="GGDEF"/>
    <property type="match status" value="1"/>
</dbReference>
<keyword evidence="3" id="KW-0472">Membrane</keyword>
<evidence type="ECO:0000256" key="2">
    <source>
        <dbReference type="ARBA" id="ARBA00034247"/>
    </source>
</evidence>
<dbReference type="EMBL" id="FWXR01000013">
    <property type="protein sequence ID" value="SMC93239.1"/>
    <property type="molecule type" value="Genomic_DNA"/>
</dbReference>
<dbReference type="GO" id="GO:1902201">
    <property type="term" value="P:negative regulation of bacterial-type flagellum-dependent cell motility"/>
    <property type="evidence" value="ECO:0007669"/>
    <property type="project" value="TreeGrafter"/>
</dbReference>
<feature type="transmembrane region" description="Helical" evidence="3">
    <location>
        <begin position="178"/>
        <end position="197"/>
    </location>
</feature>
<sequence>MTLPRLKSFPELDRRPPLDRWLRFAAPIQAQYDCEHAAERVEDLRSAILVGLILYDVFNITSIVTLPDILVLSVFIRLALVTPVSLGIFWAIRRTSPSWTERIVAVGLFNAYLFTAFLFYWTTDPDGLFTFMELLTIIVFSNMLIALRFYHAVILTSVIFLVTVLVLATKPGLSPPHFFVLMVQLSAISIFTLYANYRLERRRCRDYLATFDARLQAHSAIADRKVYEDASRTDALTQLPNRRHLDERMKLWLSERRAMALMMIDVDHFKLYNDMLGHPAGDECLRRIAAALASVADQAEDAICARFGGEEFTFAISCRSEFEAARWARILSQAITALEIAHPARTDGIGIVTISIGVARCPGGTLAALDDLVAAADRALYAAKRRGRNRFVMDDESSLTVQFAG</sequence>
<dbReference type="FunFam" id="3.30.70.270:FF:000001">
    <property type="entry name" value="Diguanylate cyclase domain protein"/>
    <property type="match status" value="1"/>
</dbReference>
<organism evidence="5 6">
    <name type="scientific">Fulvimarina manganoxydans</name>
    <dbReference type="NCBI Taxonomy" id="937218"/>
    <lineage>
        <taxon>Bacteria</taxon>
        <taxon>Pseudomonadati</taxon>
        <taxon>Pseudomonadota</taxon>
        <taxon>Alphaproteobacteria</taxon>
        <taxon>Hyphomicrobiales</taxon>
        <taxon>Aurantimonadaceae</taxon>
        <taxon>Fulvimarina</taxon>
    </lineage>
</organism>
<dbReference type="Proteomes" id="UP000192656">
    <property type="component" value="Unassembled WGS sequence"/>
</dbReference>
<accession>A0A1W2D6X2</accession>
<feature type="transmembrane region" description="Helical" evidence="3">
    <location>
        <begin position="127"/>
        <end position="145"/>
    </location>
</feature>
<dbReference type="CDD" id="cd01949">
    <property type="entry name" value="GGDEF"/>
    <property type="match status" value="1"/>
</dbReference>
<dbReference type="RefSeq" id="WP_170923305.1">
    <property type="nucleotide sequence ID" value="NZ_FWXR01000013.1"/>
</dbReference>
<dbReference type="InterPro" id="IPR000160">
    <property type="entry name" value="GGDEF_dom"/>
</dbReference>
<evidence type="ECO:0000256" key="1">
    <source>
        <dbReference type="ARBA" id="ARBA00012528"/>
    </source>
</evidence>
<dbReference type="PROSITE" id="PS50887">
    <property type="entry name" value="GGDEF"/>
    <property type="match status" value="1"/>
</dbReference>
<evidence type="ECO:0000313" key="6">
    <source>
        <dbReference type="Proteomes" id="UP000192656"/>
    </source>
</evidence>
<feature type="transmembrane region" description="Helical" evidence="3">
    <location>
        <begin position="152"/>
        <end position="172"/>
    </location>
</feature>
<dbReference type="InterPro" id="IPR029787">
    <property type="entry name" value="Nucleotide_cyclase"/>
</dbReference>
<comment type="catalytic activity">
    <reaction evidence="2">
        <text>2 GTP = 3',3'-c-di-GMP + 2 diphosphate</text>
        <dbReference type="Rhea" id="RHEA:24898"/>
        <dbReference type="ChEBI" id="CHEBI:33019"/>
        <dbReference type="ChEBI" id="CHEBI:37565"/>
        <dbReference type="ChEBI" id="CHEBI:58805"/>
        <dbReference type="EC" id="2.7.7.65"/>
    </reaction>
</comment>
<dbReference type="PANTHER" id="PTHR45138">
    <property type="entry name" value="REGULATORY COMPONENTS OF SENSORY TRANSDUCTION SYSTEM"/>
    <property type="match status" value="1"/>
</dbReference>
<gene>
    <name evidence="5" type="ORF">SAMN06297251_11325</name>
</gene>
<evidence type="ECO:0000256" key="3">
    <source>
        <dbReference type="SAM" id="Phobius"/>
    </source>
</evidence>
<dbReference type="Gene3D" id="3.30.70.270">
    <property type="match status" value="1"/>
</dbReference>
<dbReference type="GO" id="GO:0043709">
    <property type="term" value="P:cell adhesion involved in single-species biofilm formation"/>
    <property type="evidence" value="ECO:0007669"/>
    <property type="project" value="TreeGrafter"/>
</dbReference>
<dbReference type="PANTHER" id="PTHR45138:SF9">
    <property type="entry name" value="DIGUANYLATE CYCLASE DGCM-RELATED"/>
    <property type="match status" value="1"/>
</dbReference>
<dbReference type="NCBIfam" id="TIGR00254">
    <property type="entry name" value="GGDEF"/>
    <property type="match status" value="1"/>
</dbReference>
<dbReference type="EC" id="2.7.7.65" evidence="1"/>
<protein>
    <recommendedName>
        <fullName evidence="1">diguanylate cyclase</fullName>
        <ecNumber evidence="1">2.7.7.65</ecNumber>
    </recommendedName>
</protein>
<dbReference type="AlphaFoldDB" id="A0A1W2D6X2"/>
<dbReference type="SMART" id="SM00267">
    <property type="entry name" value="GGDEF"/>
    <property type="match status" value="1"/>
</dbReference>
<dbReference type="InterPro" id="IPR043128">
    <property type="entry name" value="Rev_trsase/Diguanyl_cyclase"/>
</dbReference>
<keyword evidence="3" id="KW-1133">Transmembrane helix</keyword>
<dbReference type="InterPro" id="IPR050469">
    <property type="entry name" value="Diguanylate_Cyclase"/>
</dbReference>
<name>A0A1W2D6X2_9HYPH</name>
<feature type="transmembrane region" description="Helical" evidence="3">
    <location>
        <begin position="103"/>
        <end position="121"/>
    </location>
</feature>
<proteinExistence type="predicted"/>
<feature type="domain" description="GGDEF" evidence="4">
    <location>
        <begin position="257"/>
        <end position="396"/>
    </location>
</feature>
<dbReference type="SUPFAM" id="SSF55073">
    <property type="entry name" value="Nucleotide cyclase"/>
    <property type="match status" value="1"/>
</dbReference>
<dbReference type="STRING" id="937218.SAMN06297251_11325"/>
<evidence type="ECO:0000259" key="4">
    <source>
        <dbReference type="PROSITE" id="PS50887"/>
    </source>
</evidence>
<feature type="transmembrane region" description="Helical" evidence="3">
    <location>
        <begin position="46"/>
        <end position="64"/>
    </location>
</feature>
<dbReference type="GO" id="GO:0052621">
    <property type="term" value="F:diguanylate cyclase activity"/>
    <property type="evidence" value="ECO:0007669"/>
    <property type="project" value="UniProtKB-EC"/>
</dbReference>